<sequence>MAASTLCHLIGASGPRRRAACHKRGGRRTVSEEQEGEASLLYRDSMSVHVRHVGDLPTYIEAWTAIQLHGKEPSTSLAAHQKEMEAVRRLSSVVRGSMALVWPRPNMGNASVSLNLTGALDQITMAHIRLNATDTPIRLDLLPRYPDTAPVPLNPPLSFRGIMGFTVPFDYLRVGAWDPDNDHMSFIQALQEGLLYVSVQTAAMPGGALQGKLECQSPCMFSIGGGVVYAGR</sequence>
<evidence type="ECO:0000259" key="1">
    <source>
        <dbReference type="Pfam" id="PF07452"/>
    </source>
</evidence>
<dbReference type="Proteomes" id="UP000747110">
    <property type="component" value="Unassembled WGS sequence"/>
</dbReference>
<gene>
    <name evidence="2" type="ORF">Vretifemale_18491</name>
    <name evidence="3" type="ORF">Vretimale_15807</name>
</gene>
<evidence type="ECO:0000313" key="2">
    <source>
        <dbReference type="EMBL" id="GIL90724.1"/>
    </source>
</evidence>
<name>A0A8J4CX89_9CHLO</name>
<evidence type="ECO:0000313" key="3">
    <source>
        <dbReference type="EMBL" id="GIM12470.1"/>
    </source>
</evidence>
<dbReference type="Pfam" id="PF07452">
    <property type="entry name" value="CHRD"/>
    <property type="match status" value="1"/>
</dbReference>
<proteinExistence type="predicted"/>
<protein>
    <recommendedName>
        <fullName evidence="1">CHRD domain-containing protein</fullName>
    </recommendedName>
</protein>
<keyword evidence="4" id="KW-1185">Reference proteome</keyword>
<dbReference type="AlphaFoldDB" id="A0A8J4CX89"/>
<dbReference type="EMBL" id="BNCP01000059">
    <property type="protein sequence ID" value="GIL90724.1"/>
    <property type="molecule type" value="Genomic_DNA"/>
</dbReference>
<reference evidence="2" key="1">
    <citation type="journal article" date="2021" name="Proc. Natl. Acad. Sci. U.S.A.">
        <title>Three genomes in the algal genus Volvox reveal the fate of a haploid sex-determining region after a transition to homothallism.</title>
        <authorList>
            <person name="Yamamoto K."/>
            <person name="Hamaji T."/>
            <person name="Kawai-Toyooka H."/>
            <person name="Matsuzaki R."/>
            <person name="Takahashi F."/>
            <person name="Nishimura Y."/>
            <person name="Kawachi M."/>
            <person name="Noguchi H."/>
            <person name="Minakuchi Y."/>
            <person name="Umen J.G."/>
            <person name="Toyoda A."/>
            <person name="Nozaki H."/>
        </authorList>
    </citation>
    <scope>NUCLEOTIDE SEQUENCE</scope>
    <source>
        <strain evidence="3">NIES-3785</strain>
        <strain evidence="2">NIES-3786</strain>
    </source>
</reference>
<dbReference type="OrthoDB" id="532314at2759"/>
<feature type="domain" description="CHRD" evidence="1">
    <location>
        <begin position="98"/>
        <end position="213"/>
    </location>
</feature>
<dbReference type="InterPro" id="IPR010895">
    <property type="entry name" value="CHRD"/>
</dbReference>
<accession>A0A8J4CX89</accession>
<evidence type="ECO:0000313" key="4">
    <source>
        <dbReference type="Proteomes" id="UP000747110"/>
    </source>
</evidence>
<comment type="caution">
    <text evidence="2">The sequence shown here is derived from an EMBL/GenBank/DDBJ whole genome shotgun (WGS) entry which is preliminary data.</text>
</comment>
<dbReference type="Proteomes" id="UP000722791">
    <property type="component" value="Unassembled WGS sequence"/>
</dbReference>
<organism evidence="2 4">
    <name type="scientific">Volvox reticuliferus</name>
    <dbReference type="NCBI Taxonomy" id="1737510"/>
    <lineage>
        <taxon>Eukaryota</taxon>
        <taxon>Viridiplantae</taxon>
        <taxon>Chlorophyta</taxon>
        <taxon>core chlorophytes</taxon>
        <taxon>Chlorophyceae</taxon>
        <taxon>CS clade</taxon>
        <taxon>Chlamydomonadales</taxon>
        <taxon>Volvocaceae</taxon>
        <taxon>Volvox</taxon>
    </lineage>
</organism>
<dbReference type="EMBL" id="BNCQ01000043">
    <property type="protein sequence ID" value="GIM12470.1"/>
    <property type="molecule type" value="Genomic_DNA"/>
</dbReference>